<protein>
    <submittedName>
        <fullName evidence="2">Uncharacterized protein</fullName>
    </submittedName>
</protein>
<dbReference type="Proteomes" id="UP000028990">
    <property type="component" value="Unassembled WGS sequence"/>
</dbReference>
<feature type="region of interest" description="Disordered" evidence="1">
    <location>
        <begin position="96"/>
        <end position="165"/>
    </location>
</feature>
<accession>A0A091DHA9</accession>
<feature type="compositionally biased region" description="Basic and acidic residues" evidence="1">
    <location>
        <begin position="156"/>
        <end position="165"/>
    </location>
</feature>
<dbReference type="AlphaFoldDB" id="A0A091DHA9"/>
<feature type="compositionally biased region" description="Basic and acidic residues" evidence="1">
    <location>
        <begin position="105"/>
        <end position="115"/>
    </location>
</feature>
<feature type="region of interest" description="Disordered" evidence="1">
    <location>
        <begin position="52"/>
        <end position="84"/>
    </location>
</feature>
<reference evidence="2 3" key="1">
    <citation type="submission" date="2013-11" db="EMBL/GenBank/DDBJ databases">
        <title>The Damaraland mole rat (Fukomys damarensis) genome and evolution of African mole rats.</title>
        <authorList>
            <person name="Gladyshev V.N."/>
            <person name="Fang X."/>
        </authorList>
    </citation>
    <scope>NUCLEOTIDE SEQUENCE [LARGE SCALE GENOMIC DNA]</scope>
    <source>
        <tissue evidence="2">Liver</tissue>
    </source>
</reference>
<organism evidence="2 3">
    <name type="scientific">Fukomys damarensis</name>
    <name type="common">Damaraland mole rat</name>
    <name type="synonym">Cryptomys damarensis</name>
    <dbReference type="NCBI Taxonomy" id="885580"/>
    <lineage>
        <taxon>Eukaryota</taxon>
        <taxon>Metazoa</taxon>
        <taxon>Chordata</taxon>
        <taxon>Craniata</taxon>
        <taxon>Vertebrata</taxon>
        <taxon>Euteleostomi</taxon>
        <taxon>Mammalia</taxon>
        <taxon>Eutheria</taxon>
        <taxon>Euarchontoglires</taxon>
        <taxon>Glires</taxon>
        <taxon>Rodentia</taxon>
        <taxon>Hystricomorpha</taxon>
        <taxon>Bathyergidae</taxon>
        <taxon>Fukomys</taxon>
    </lineage>
</organism>
<evidence type="ECO:0000313" key="2">
    <source>
        <dbReference type="EMBL" id="KFO30472.1"/>
    </source>
</evidence>
<sequence>MQLSLPRSAIFSLRGGVFGTRVSSELQFKAGIVQARCPWGCFTLASTQPFFGDLGEDRTRKPRKDSNEEEPNNEIKEHMERKDTVDREAIILGEAPSPLQVLMVEPERTGSRHGEGGGNLSGNDKTQAVTWGEYGVKRQDFGQLQNNLPSSKKIRKDGEDGKNSV</sequence>
<evidence type="ECO:0000313" key="3">
    <source>
        <dbReference type="Proteomes" id="UP000028990"/>
    </source>
</evidence>
<proteinExistence type="predicted"/>
<gene>
    <name evidence="2" type="ORF">H920_08168</name>
</gene>
<dbReference type="EMBL" id="KN122430">
    <property type="protein sequence ID" value="KFO30472.1"/>
    <property type="molecule type" value="Genomic_DNA"/>
</dbReference>
<evidence type="ECO:0000256" key="1">
    <source>
        <dbReference type="SAM" id="MobiDB-lite"/>
    </source>
</evidence>
<feature type="compositionally biased region" description="Basic and acidic residues" evidence="1">
    <location>
        <begin position="73"/>
        <end position="84"/>
    </location>
</feature>
<keyword evidence="3" id="KW-1185">Reference proteome</keyword>
<name>A0A091DHA9_FUKDA</name>